<comment type="function">
    <text evidence="7">Dual specificity enzyme that catalyzes the synthesis of pseudouridine from uracil-746 in 23S ribosomal RNA and from uracil-32 in the anticodon stem and loop of transfer RNAs.</text>
</comment>
<dbReference type="RefSeq" id="WP_151056322.1">
    <property type="nucleotide sequence ID" value="NZ_CP044222.1"/>
</dbReference>
<evidence type="ECO:0000256" key="2">
    <source>
        <dbReference type="ARBA" id="ARBA00022552"/>
    </source>
</evidence>
<dbReference type="Pfam" id="PF00849">
    <property type="entry name" value="PseudoU_synth_2"/>
    <property type="match status" value="1"/>
</dbReference>
<dbReference type="KEGG" id="nik:F5I99_12025"/>
<dbReference type="AlphaFoldDB" id="A0A5J6LF60"/>
<evidence type="ECO:0000256" key="15">
    <source>
        <dbReference type="ARBA" id="ARBA00043143"/>
    </source>
</evidence>
<evidence type="ECO:0000256" key="13">
    <source>
        <dbReference type="ARBA" id="ARBA00042844"/>
    </source>
</evidence>
<dbReference type="Gene3D" id="3.30.2350.10">
    <property type="entry name" value="Pseudouridine synthase"/>
    <property type="match status" value="1"/>
</dbReference>
<keyword evidence="18" id="KW-1185">Reference proteome</keyword>
<dbReference type="PROSITE" id="PS01129">
    <property type="entry name" value="PSI_RLU"/>
    <property type="match status" value="1"/>
</dbReference>
<dbReference type="Proteomes" id="UP000325606">
    <property type="component" value="Chromosome"/>
</dbReference>
<dbReference type="PANTHER" id="PTHR21600">
    <property type="entry name" value="MITOCHONDRIAL RNA PSEUDOURIDINE SYNTHASE"/>
    <property type="match status" value="1"/>
</dbReference>
<comment type="catalytic activity">
    <reaction evidence="6">
        <text>uridine(746) in 23S rRNA = pseudouridine(746) in 23S rRNA</text>
        <dbReference type="Rhea" id="RHEA:42548"/>
        <dbReference type="Rhea" id="RHEA-COMP:10109"/>
        <dbReference type="Rhea" id="RHEA-COMP:10110"/>
        <dbReference type="ChEBI" id="CHEBI:65314"/>
        <dbReference type="ChEBI" id="CHEBI:65315"/>
        <dbReference type="EC" id="5.4.99.29"/>
    </reaction>
</comment>
<evidence type="ECO:0000313" key="17">
    <source>
        <dbReference type="EMBL" id="QEW07175.1"/>
    </source>
</evidence>
<dbReference type="InterPro" id="IPR006145">
    <property type="entry name" value="PsdUridine_synth_RsuA/RluA"/>
</dbReference>
<evidence type="ECO:0000256" key="14">
    <source>
        <dbReference type="ARBA" id="ARBA00042883"/>
    </source>
</evidence>
<evidence type="ECO:0000256" key="6">
    <source>
        <dbReference type="ARBA" id="ARBA00036916"/>
    </source>
</evidence>
<evidence type="ECO:0000256" key="12">
    <source>
        <dbReference type="ARBA" id="ARBA00042372"/>
    </source>
</evidence>
<protein>
    <recommendedName>
        <fullName evidence="10">Dual-specificity RNA pseudouridine synthase RluA</fullName>
        <ecNumber evidence="8">5.4.99.28</ecNumber>
        <ecNumber evidence="9">5.4.99.29</ecNumber>
    </recommendedName>
    <alternativeName>
        <fullName evidence="11">23S rRNA pseudouridine(746) synthase</fullName>
    </alternativeName>
    <alternativeName>
        <fullName evidence="14">Ribosomal large subunit pseudouridine synthase A</fullName>
    </alternativeName>
    <alternativeName>
        <fullName evidence="13">rRNA pseudouridylate synthase A</fullName>
    </alternativeName>
    <alternativeName>
        <fullName evidence="15">rRNA-uridine isomerase A</fullName>
    </alternativeName>
    <alternativeName>
        <fullName evidence="12">tRNA pseudouridine(32) synthase</fullName>
    </alternativeName>
</protein>
<proteinExistence type="inferred from homology"/>
<dbReference type="PANTHER" id="PTHR21600:SF91">
    <property type="entry name" value="DUAL-SPECIFICITY RNA PSEUDOURIDINE SYNTHASE RLUA"/>
    <property type="match status" value="1"/>
</dbReference>
<name>A0A5J6LF60_9GAMM</name>
<dbReference type="GO" id="GO:0003723">
    <property type="term" value="F:RNA binding"/>
    <property type="evidence" value="ECO:0007669"/>
    <property type="project" value="InterPro"/>
</dbReference>
<evidence type="ECO:0000256" key="8">
    <source>
        <dbReference type="ARBA" id="ARBA00038944"/>
    </source>
</evidence>
<dbReference type="GO" id="GO:0160142">
    <property type="term" value="F:23S rRNA pseudouridine(746) synthase activity"/>
    <property type="evidence" value="ECO:0007669"/>
    <property type="project" value="UniProtKB-EC"/>
</dbReference>
<dbReference type="SUPFAM" id="SSF55120">
    <property type="entry name" value="Pseudouridine synthase"/>
    <property type="match status" value="1"/>
</dbReference>
<gene>
    <name evidence="17" type="ORF">F5I99_12025</name>
</gene>
<dbReference type="CDD" id="cd02869">
    <property type="entry name" value="PseudoU_synth_RluA_like"/>
    <property type="match status" value="1"/>
</dbReference>
<dbReference type="EMBL" id="CP044222">
    <property type="protein sequence ID" value="QEW07175.1"/>
    <property type="molecule type" value="Genomic_DNA"/>
</dbReference>
<accession>A0A5J6LF60</accession>
<evidence type="ECO:0000256" key="9">
    <source>
        <dbReference type="ARBA" id="ARBA00038945"/>
    </source>
</evidence>
<keyword evidence="3" id="KW-0819">tRNA processing</keyword>
<dbReference type="GO" id="GO:0160151">
    <property type="term" value="F:tRNA pseudouridine(32) synthase activity"/>
    <property type="evidence" value="ECO:0007669"/>
    <property type="project" value="UniProtKB-EC"/>
</dbReference>
<evidence type="ECO:0000256" key="3">
    <source>
        <dbReference type="ARBA" id="ARBA00022694"/>
    </source>
</evidence>
<evidence type="ECO:0000256" key="10">
    <source>
        <dbReference type="ARBA" id="ARBA00039988"/>
    </source>
</evidence>
<dbReference type="InterPro" id="IPR050188">
    <property type="entry name" value="RluA_PseudoU_synthase"/>
</dbReference>
<keyword evidence="4" id="KW-0413">Isomerase</keyword>
<evidence type="ECO:0000313" key="18">
    <source>
        <dbReference type="Proteomes" id="UP000325606"/>
    </source>
</evidence>
<keyword evidence="2" id="KW-0698">rRNA processing</keyword>
<evidence type="ECO:0000259" key="16">
    <source>
        <dbReference type="Pfam" id="PF00849"/>
    </source>
</evidence>
<sequence length="206" mass="23398">MIELLYADDVMVVVSKPADLLSVPGIGEEKKDCLVSRLQVEFPTIRIVHRLDYATSGLLVLALNRGSHRALSIQFQERIPKKRYQALVAGQISGEGGEINLPLGPDWERRPRMLVDHQQGKPSLTHWECIDKQDNASRMLLYPHTGRSHQLRVHMLAIGHPILGDVFYTEEAEHSRHERMMLHADQLGLEHPVSGQWMEFASPCPF</sequence>
<dbReference type="EC" id="5.4.99.28" evidence="8"/>
<evidence type="ECO:0000256" key="4">
    <source>
        <dbReference type="ARBA" id="ARBA00023235"/>
    </source>
</evidence>
<dbReference type="GO" id="GO:0008033">
    <property type="term" value="P:tRNA processing"/>
    <property type="evidence" value="ECO:0007669"/>
    <property type="project" value="UniProtKB-KW"/>
</dbReference>
<comment type="similarity">
    <text evidence="1">Belongs to the pseudouridine synthase RluA family.</text>
</comment>
<feature type="domain" description="Pseudouridine synthase RsuA/RluA-like" evidence="16">
    <location>
        <begin position="11"/>
        <end position="156"/>
    </location>
</feature>
<evidence type="ECO:0000256" key="1">
    <source>
        <dbReference type="ARBA" id="ARBA00010876"/>
    </source>
</evidence>
<dbReference type="InterPro" id="IPR006224">
    <property type="entry name" value="PsdUridine_synth_RluA-like_CS"/>
</dbReference>
<evidence type="ECO:0000256" key="7">
    <source>
        <dbReference type="ARBA" id="ARBA00037305"/>
    </source>
</evidence>
<reference evidence="17 18" key="1">
    <citation type="submission" date="2019-09" db="EMBL/GenBank/DDBJ databases">
        <title>Nitrincola iocasae sp. nov., a bacterium isolated from the sediment collected at a cold seep field in South China Sea.</title>
        <authorList>
            <person name="Zhang H."/>
            <person name="Wang H."/>
            <person name="Li C."/>
        </authorList>
    </citation>
    <scope>NUCLEOTIDE SEQUENCE [LARGE SCALE GENOMIC DNA]</scope>
    <source>
        <strain evidence="17 18">KXZD1103</strain>
    </source>
</reference>
<organism evidence="17 18">
    <name type="scientific">Nitrincola iocasae</name>
    <dbReference type="NCBI Taxonomy" id="2614693"/>
    <lineage>
        <taxon>Bacteria</taxon>
        <taxon>Pseudomonadati</taxon>
        <taxon>Pseudomonadota</taxon>
        <taxon>Gammaproteobacteria</taxon>
        <taxon>Oceanospirillales</taxon>
        <taxon>Oceanospirillaceae</taxon>
        <taxon>Nitrincola</taxon>
    </lineage>
</organism>
<dbReference type="GO" id="GO:0000455">
    <property type="term" value="P:enzyme-directed rRNA pseudouridine synthesis"/>
    <property type="evidence" value="ECO:0007669"/>
    <property type="project" value="TreeGrafter"/>
</dbReference>
<evidence type="ECO:0000256" key="5">
    <source>
        <dbReference type="ARBA" id="ARBA00036184"/>
    </source>
</evidence>
<comment type="catalytic activity">
    <reaction evidence="5">
        <text>uridine(32) in tRNA = pseudouridine(32) in tRNA</text>
        <dbReference type="Rhea" id="RHEA:42544"/>
        <dbReference type="Rhea" id="RHEA-COMP:10107"/>
        <dbReference type="Rhea" id="RHEA-COMP:10108"/>
        <dbReference type="ChEBI" id="CHEBI:65314"/>
        <dbReference type="ChEBI" id="CHEBI:65315"/>
        <dbReference type="EC" id="5.4.99.28"/>
    </reaction>
</comment>
<dbReference type="InterPro" id="IPR020103">
    <property type="entry name" value="PsdUridine_synth_cat_dom_sf"/>
</dbReference>
<evidence type="ECO:0000256" key="11">
    <source>
        <dbReference type="ARBA" id="ARBA00041266"/>
    </source>
</evidence>
<dbReference type="EC" id="5.4.99.29" evidence="9"/>